<reference evidence="1" key="1">
    <citation type="submission" date="2021-01" db="EMBL/GenBank/DDBJ databases">
        <authorList>
            <person name="Corre E."/>
            <person name="Pelletier E."/>
            <person name="Niang G."/>
            <person name="Scheremetjew M."/>
            <person name="Finn R."/>
            <person name="Kale V."/>
            <person name="Holt S."/>
            <person name="Cochrane G."/>
            <person name="Meng A."/>
            <person name="Brown T."/>
            <person name="Cohen L."/>
        </authorList>
    </citation>
    <scope>NUCLEOTIDE SEQUENCE</scope>
    <source>
        <strain evidence="1">Ras09</strain>
    </source>
</reference>
<gene>
    <name evidence="1" type="ORF">SRAS04492_LOCUS3238</name>
</gene>
<sequence>MRKQIKVERAKFVSGPTEPVVGASGDRKTLIFKLKNNTEWSFKRGCRVLSQFEDNSLASRFIEPVNFEIGDNIEGNCVFQVVIDLKFKHFDSNLAEEAIKELVNAHNGEARLQVCGPRGSFFGDQMIFKFGLKI</sequence>
<proteinExistence type="predicted"/>
<dbReference type="AlphaFoldDB" id="A0A7S3FT51"/>
<protein>
    <submittedName>
        <fullName evidence="1">Uncharacterized protein</fullName>
    </submittedName>
</protein>
<dbReference type="EMBL" id="HBIA01006348">
    <property type="protein sequence ID" value="CAE0231440.1"/>
    <property type="molecule type" value="Transcribed_RNA"/>
</dbReference>
<accession>A0A7S3FT51</accession>
<organism evidence="1">
    <name type="scientific">Strombidium rassoulzadegani</name>
    <dbReference type="NCBI Taxonomy" id="1082188"/>
    <lineage>
        <taxon>Eukaryota</taxon>
        <taxon>Sar</taxon>
        <taxon>Alveolata</taxon>
        <taxon>Ciliophora</taxon>
        <taxon>Intramacronucleata</taxon>
        <taxon>Spirotrichea</taxon>
        <taxon>Oligotrichia</taxon>
        <taxon>Strombidiidae</taxon>
        <taxon>Strombidium</taxon>
    </lineage>
</organism>
<name>A0A7S3FT51_9SPIT</name>
<evidence type="ECO:0000313" key="1">
    <source>
        <dbReference type="EMBL" id="CAE0231440.1"/>
    </source>
</evidence>